<proteinExistence type="predicted"/>
<gene>
    <name evidence="1" type="ORF">IIE05_04535</name>
</gene>
<organism evidence="1 2">
    <name type="scientific">Geobacter anodireducens</name>
    <dbReference type="NCBI Taxonomy" id="1340425"/>
    <lineage>
        <taxon>Bacteria</taxon>
        <taxon>Pseudomonadati</taxon>
        <taxon>Thermodesulfobacteriota</taxon>
        <taxon>Desulfuromonadia</taxon>
        <taxon>Geobacterales</taxon>
        <taxon>Geobacteraceae</taxon>
        <taxon>Geobacter</taxon>
    </lineage>
</organism>
<evidence type="ECO:0000313" key="1">
    <source>
        <dbReference type="EMBL" id="MBE2887229.1"/>
    </source>
</evidence>
<protein>
    <submittedName>
        <fullName evidence="1">Uncharacterized protein</fullName>
    </submittedName>
</protein>
<dbReference type="EMBL" id="JADBFD010000005">
    <property type="protein sequence ID" value="MBE2887229.1"/>
    <property type="molecule type" value="Genomic_DNA"/>
</dbReference>
<accession>A0ABR9NSI6</accession>
<keyword evidence="2" id="KW-1185">Reference proteome</keyword>
<reference evidence="1 2" key="1">
    <citation type="submission" date="2020-10" db="EMBL/GenBank/DDBJ databases">
        <title>Investigation of anaerobic biodegradation of phenanthrene by a sulfate-dependent Geobacter anodireducens strain PheS2.</title>
        <authorList>
            <person name="Zhang Z."/>
        </authorList>
    </citation>
    <scope>NUCLEOTIDE SEQUENCE [LARGE SCALE GENOMIC DNA]</scope>
    <source>
        <strain evidence="1 2">PheS2</strain>
    </source>
</reference>
<comment type="caution">
    <text evidence="1">The sequence shown here is derived from an EMBL/GenBank/DDBJ whole genome shotgun (WGS) entry which is preliminary data.</text>
</comment>
<dbReference type="RefSeq" id="WP_192905158.1">
    <property type="nucleotide sequence ID" value="NZ_JADBFD010000005.1"/>
</dbReference>
<sequence>MGTKSKMVDNLNSRIDSKLGELAKNEGEKAEVVRKICTMELAPDEKLVAVLCILKPEVVKRALKFESRIGGRRAATH</sequence>
<dbReference type="Proteomes" id="UP000618926">
    <property type="component" value="Unassembled WGS sequence"/>
</dbReference>
<evidence type="ECO:0000313" key="2">
    <source>
        <dbReference type="Proteomes" id="UP000618926"/>
    </source>
</evidence>
<name>A0ABR9NSI6_9BACT</name>